<keyword evidence="6 16" id="KW-0808">Transferase</keyword>
<name>A0A3B0V8Q4_9ZZZZ</name>
<keyword evidence="8" id="KW-0547">Nucleotide-binding</keyword>
<dbReference type="AlphaFoldDB" id="A0A3B0V8Q4"/>
<proteinExistence type="inferred from homology"/>
<dbReference type="Gene3D" id="3.30.470.20">
    <property type="entry name" value="ATP-grasp fold, B domain"/>
    <property type="match status" value="1"/>
</dbReference>
<evidence type="ECO:0000259" key="15">
    <source>
        <dbReference type="Pfam" id="PF01326"/>
    </source>
</evidence>
<evidence type="ECO:0000256" key="10">
    <source>
        <dbReference type="ARBA" id="ARBA00022840"/>
    </source>
</evidence>
<dbReference type="EMBL" id="UOEY01000069">
    <property type="protein sequence ID" value="VAW39221.1"/>
    <property type="molecule type" value="Genomic_DNA"/>
</dbReference>
<dbReference type="InterPro" id="IPR036637">
    <property type="entry name" value="Phosphohistidine_dom_sf"/>
</dbReference>
<reference evidence="16" key="1">
    <citation type="submission" date="2018-06" db="EMBL/GenBank/DDBJ databases">
        <authorList>
            <person name="Zhirakovskaya E."/>
        </authorList>
    </citation>
    <scope>NUCLEOTIDE SEQUENCE</scope>
</reference>
<keyword evidence="9" id="KW-0418">Kinase</keyword>
<feature type="domain" description="PEP-utilising enzyme mobile" evidence="14">
    <location>
        <begin position="488"/>
        <end position="555"/>
    </location>
</feature>
<evidence type="ECO:0000256" key="12">
    <source>
        <dbReference type="ARBA" id="ARBA00033470"/>
    </source>
</evidence>
<comment type="catalytic activity">
    <reaction evidence="13">
        <text>pyruvate + ATP + H2O = phosphoenolpyruvate + AMP + phosphate + 2 H(+)</text>
        <dbReference type="Rhea" id="RHEA:11364"/>
        <dbReference type="ChEBI" id="CHEBI:15361"/>
        <dbReference type="ChEBI" id="CHEBI:15377"/>
        <dbReference type="ChEBI" id="CHEBI:15378"/>
        <dbReference type="ChEBI" id="CHEBI:30616"/>
        <dbReference type="ChEBI" id="CHEBI:43474"/>
        <dbReference type="ChEBI" id="CHEBI:58702"/>
        <dbReference type="ChEBI" id="CHEBI:456215"/>
        <dbReference type="EC" id="2.7.9.2"/>
    </reaction>
</comment>
<gene>
    <name evidence="16" type="ORF">MNBD_DELTA04-1117</name>
</gene>
<keyword evidence="10" id="KW-0067">ATP-binding</keyword>
<dbReference type="InterPro" id="IPR008279">
    <property type="entry name" value="PEP-util_enz_mobile_dom"/>
</dbReference>
<dbReference type="SUPFAM" id="SSF52009">
    <property type="entry name" value="Phosphohistidine domain"/>
    <property type="match status" value="1"/>
</dbReference>
<evidence type="ECO:0000256" key="7">
    <source>
        <dbReference type="ARBA" id="ARBA00022723"/>
    </source>
</evidence>
<evidence type="ECO:0000256" key="1">
    <source>
        <dbReference type="ARBA" id="ARBA00001946"/>
    </source>
</evidence>
<evidence type="ECO:0000256" key="8">
    <source>
        <dbReference type="ARBA" id="ARBA00022741"/>
    </source>
</evidence>
<dbReference type="InterPro" id="IPR006319">
    <property type="entry name" value="PEP_synth"/>
</dbReference>
<evidence type="ECO:0000256" key="9">
    <source>
        <dbReference type="ARBA" id="ARBA00022777"/>
    </source>
</evidence>
<dbReference type="Gene3D" id="3.30.1490.20">
    <property type="entry name" value="ATP-grasp fold, A domain"/>
    <property type="match status" value="1"/>
</dbReference>
<accession>A0A3B0V8Q4</accession>
<dbReference type="Gene3D" id="3.50.30.10">
    <property type="entry name" value="Phosphohistidine domain"/>
    <property type="match status" value="1"/>
</dbReference>
<protein>
    <recommendedName>
        <fullName evidence="5">pyruvate, water dikinase</fullName>
        <ecNumber evidence="5">2.7.9.2</ecNumber>
    </recommendedName>
    <alternativeName>
        <fullName evidence="12">Pyruvate, water dikinase</fullName>
    </alternativeName>
</protein>
<comment type="similarity">
    <text evidence="4">Belongs to the PEP-utilizing enzyme family.</text>
</comment>
<comment type="function">
    <text evidence="2">Catalyzes the phosphorylation of pyruvate to phosphoenolpyruvate.</text>
</comment>
<dbReference type="PANTHER" id="PTHR43030:SF1">
    <property type="entry name" value="PHOSPHOENOLPYRUVATE SYNTHASE"/>
    <property type="match status" value="1"/>
</dbReference>
<dbReference type="Pfam" id="PF00391">
    <property type="entry name" value="PEP-utilizers"/>
    <property type="match status" value="1"/>
</dbReference>
<dbReference type="GO" id="GO:0006094">
    <property type="term" value="P:gluconeogenesis"/>
    <property type="evidence" value="ECO:0007669"/>
    <property type="project" value="UniProtKB-UniPathway"/>
</dbReference>
<dbReference type="GO" id="GO:0005524">
    <property type="term" value="F:ATP binding"/>
    <property type="evidence" value="ECO:0007669"/>
    <property type="project" value="UniProtKB-KW"/>
</dbReference>
<evidence type="ECO:0000259" key="14">
    <source>
        <dbReference type="Pfam" id="PF00391"/>
    </source>
</evidence>
<evidence type="ECO:0000256" key="5">
    <source>
        <dbReference type="ARBA" id="ARBA00011996"/>
    </source>
</evidence>
<evidence type="ECO:0000256" key="11">
    <source>
        <dbReference type="ARBA" id="ARBA00022842"/>
    </source>
</evidence>
<dbReference type="GO" id="GO:0046872">
    <property type="term" value="F:metal ion binding"/>
    <property type="evidence" value="ECO:0007669"/>
    <property type="project" value="UniProtKB-KW"/>
</dbReference>
<dbReference type="InterPro" id="IPR013815">
    <property type="entry name" value="ATP_grasp_subdomain_1"/>
</dbReference>
<sequence>MKRLIQWVQQVLAPKKPSRLSFKDMFATFKEILALNNQTLDLIANANDMLSGDYIFDRHFIDTFCQEAAEMVHELIYKLQIIAPHKYDELTESFQRIESEINRVLTGRLVSPVEDYIIPYEQITRALIEAVGGKNAHLAEIKSVLGLQTPAGFAITTTAYFAFLEENGLNTAINETVQSWKEEKIDIEQASKKIRKLILAGQVPKQLKKEIEAAIEQMSTPTPDDPDKIQLFAVRSSAVGEDGEHSFAGQYQSEMNLPREKILDAYKEVLASTYSERAMEYRRHRGIREKEIAMAVACQLVIEVEASGVLYTYDPVKPEAETMLVSSAWGLGEQVVSGAAIADHFTIERRPPHNIQGIKIVRKATALAPVDGGGTRTVEVAEDRQTAPSLSNEQLQDLAELGLKIEKFYKKPQDIEFAVDRDGAIIVLQSRQLSMQHQALPRASELAEILENYPVIIQGKGTIAQEGIAAGKVWKIQNSDDLNKVPIGSILVARYASPNLTRAMKRISGIMTDIGSATGHLATIAREFRIPTIMNMETATDIFQTGQEITMDAQENVIYQGLVKELHYYSLAEEEIEETFEYRLLRRVLRKIEPLNLIDPADPDFSPESCRTFHDITRFVHEKAVQELIDFNYYHPHSSDAVAGRLQWSFPLDMVVIDIGGGLAPGTGGTIVPSQVTSPPMTAVLKGMSHPGAWDTEPVSVDFGSFMSSLTRTMSSEATEPQQVGQNLAVISRDYVNISLRLGYHFTVIDAYAVDDVKDNYAYFRFSGGVTDPSRRNRRARFVAEVLKRNDFHTEVHDDLIVGNIKKIDRQGILKRLYLFGILIGFTRQLDVKMVSEEHINLFAEKLDRLMEDYHGL</sequence>
<keyword evidence="7" id="KW-0479">Metal-binding</keyword>
<dbReference type="GO" id="GO:0008986">
    <property type="term" value="F:pyruvate, water dikinase activity"/>
    <property type="evidence" value="ECO:0007669"/>
    <property type="project" value="UniProtKB-EC"/>
</dbReference>
<keyword evidence="11" id="KW-0460">Magnesium</keyword>
<dbReference type="SUPFAM" id="SSF56059">
    <property type="entry name" value="Glutathione synthetase ATP-binding domain-like"/>
    <property type="match status" value="1"/>
</dbReference>
<evidence type="ECO:0000256" key="4">
    <source>
        <dbReference type="ARBA" id="ARBA00007837"/>
    </source>
</evidence>
<keyword evidence="16" id="KW-0670">Pyruvate</keyword>
<evidence type="ECO:0000256" key="3">
    <source>
        <dbReference type="ARBA" id="ARBA00004742"/>
    </source>
</evidence>
<evidence type="ECO:0000256" key="13">
    <source>
        <dbReference type="ARBA" id="ARBA00047700"/>
    </source>
</evidence>
<dbReference type="EC" id="2.7.9.2" evidence="5"/>
<comment type="cofactor">
    <cofactor evidence="1">
        <name>Mg(2+)</name>
        <dbReference type="ChEBI" id="CHEBI:18420"/>
    </cofactor>
</comment>
<dbReference type="PANTHER" id="PTHR43030">
    <property type="entry name" value="PHOSPHOENOLPYRUVATE SYNTHASE"/>
    <property type="match status" value="1"/>
</dbReference>
<dbReference type="Pfam" id="PF01326">
    <property type="entry name" value="PPDK_N"/>
    <property type="match status" value="1"/>
</dbReference>
<evidence type="ECO:0000313" key="16">
    <source>
        <dbReference type="EMBL" id="VAW39221.1"/>
    </source>
</evidence>
<comment type="pathway">
    <text evidence="3">Carbohydrate biosynthesis; gluconeogenesis.</text>
</comment>
<dbReference type="InterPro" id="IPR002192">
    <property type="entry name" value="PPDK_AMP/ATP-bd"/>
</dbReference>
<evidence type="ECO:0000256" key="6">
    <source>
        <dbReference type="ARBA" id="ARBA00022679"/>
    </source>
</evidence>
<feature type="domain" description="Pyruvate phosphate dikinase AMP/ATP-binding" evidence="15">
    <location>
        <begin position="129"/>
        <end position="440"/>
    </location>
</feature>
<dbReference type="UniPathway" id="UPA00138"/>
<organism evidence="16">
    <name type="scientific">hydrothermal vent metagenome</name>
    <dbReference type="NCBI Taxonomy" id="652676"/>
    <lineage>
        <taxon>unclassified sequences</taxon>
        <taxon>metagenomes</taxon>
        <taxon>ecological metagenomes</taxon>
    </lineage>
</organism>
<evidence type="ECO:0000256" key="2">
    <source>
        <dbReference type="ARBA" id="ARBA00002988"/>
    </source>
</evidence>